<dbReference type="RefSeq" id="WP_133586962.1">
    <property type="nucleotide sequence ID" value="NZ_CP037953.1"/>
</dbReference>
<evidence type="ECO:0000256" key="3">
    <source>
        <dbReference type="ARBA" id="ARBA00008178"/>
    </source>
</evidence>
<keyword evidence="5" id="KW-0520">NAD</keyword>
<dbReference type="Gene3D" id="3.40.50.720">
    <property type="entry name" value="NAD(P)-binding Rossmann-like Domain"/>
    <property type="match status" value="1"/>
</dbReference>
<dbReference type="Gene3D" id="3.90.25.10">
    <property type="entry name" value="UDP-galactose 4-epimerase, domain 1"/>
    <property type="match status" value="1"/>
</dbReference>
<dbReference type="Proteomes" id="UP000295375">
    <property type="component" value="Unassembled WGS sequence"/>
</dbReference>
<dbReference type="GO" id="GO:0009225">
    <property type="term" value="P:nucleotide-sugar metabolic process"/>
    <property type="evidence" value="ECO:0007669"/>
    <property type="project" value="InterPro"/>
</dbReference>
<evidence type="ECO:0000256" key="6">
    <source>
        <dbReference type="ARBA" id="ARBA00023239"/>
    </source>
</evidence>
<feature type="domain" description="NAD(P)-binding" evidence="8">
    <location>
        <begin position="3"/>
        <end position="323"/>
    </location>
</feature>
<accession>A0A4V3D8C2</accession>
<dbReference type="PANTHER" id="PTHR43000">
    <property type="entry name" value="DTDP-D-GLUCOSE 4,6-DEHYDRATASE-RELATED"/>
    <property type="match status" value="1"/>
</dbReference>
<evidence type="ECO:0000256" key="7">
    <source>
        <dbReference type="RuleBase" id="RU004473"/>
    </source>
</evidence>
<dbReference type="CDD" id="cd05246">
    <property type="entry name" value="dTDP_GD_SDR_e"/>
    <property type="match status" value="1"/>
</dbReference>
<evidence type="ECO:0000256" key="5">
    <source>
        <dbReference type="ARBA" id="ARBA00023027"/>
    </source>
</evidence>
<dbReference type="InterPro" id="IPR036291">
    <property type="entry name" value="NAD(P)-bd_dom_sf"/>
</dbReference>
<dbReference type="NCBIfam" id="TIGR01181">
    <property type="entry name" value="dTDP_gluc_dehyt"/>
    <property type="match status" value="1"/>
</dbReference>
<comment type="caution">
    <text evidence="9">The sequence shown here is derived from an EMBL/GenBank/DDBJ whole genome shotgun (WGS) entry which is preliminary data.</text>
</comment>
<dbReference type="EMBL" id="SNYM01000001">
    <property type="protein sequence ID" value="TDQ51107.1"/>
    <property type="molecule type" value="Genomic_DNA"/>
</dbReference>
<dbReference type="EC" id="4.2.1.46" evidence="4 7"/>
<evidence type="ECO:0000313" key="10">
    <source>
        <dbReference type="Proteomes" id="UP000295375"/>
    </source>
</evidence>
<evidence type="ECO:0000259" key="8">
    <source>
        <dbReference type="Pfam" id="PF16363"/>
    </source>
</evidence>
<gene>
    <name evidence="9" type="ORF">EV696_10176</name>
</gene>
<name>A0A4V3D8C2_9GAMM</name>
<evidence type="ECO:0000256" key="1">
    <source>
        <dbReference type="ARBA" id="ARBA00001539"/>
    </source>
</evidence>
<evidence type="ECO:0000256" key="4">
    <source>
        <dbReference type="ARBA" id="ARBA00011990"/>
    </source>
</evidence>
<evidence type="ECO:0000256" key="2">
    <source>
        <dbReference type="ARBA" id="ARBA00001911"/>
    </source>
</evidence>
<organism evidence="9 10">
    <name type="scientific">Permianibacter aggregans</name>
    <dbReference type="NCBI Taxonomy" id="1510150"/>
    <lineage>
        <taxon>Bacteria</taxon>
        <taxon>Pseudomonadati</taxon>
        <taxon>Pseudomonadota</taxon>
        <taxon>Gammaproteobacteria</taxon>
        <taxon>Pseudomonadales</taxon>
        <taxon>Pseudomonadaceae</taxon>
        <taxon>Permianibacter</taxon>
    </lineage>
</organism>
<keyword evidence="6 7" id="KW-0456">Lyase</keyword>
<dbReference type="InterPro" id="IPR016040">
    <property type="entry name" value="NAD(P)-bd_dom"/>
</dbReference>
<evidence type="ECO:0000313" key="9">
    <source>
        <dbReference type="EMBL" id="TDQ51107.1"/>
    </source>
</evidence>
<sequence length="351" mass="39536">MILVTGGAGFIGSNFVLDWLANNDEPVVNLDALTYAGNLSNLESLSGDARHIFVQGDIGDGKLVGELLAKYQPRAVINFAAESHVDRSIHGPEDFIQTNIVGTFRLLESVRAYWNGLSEADKQEFRFLHVSTDEVYGSLEANDPAFKETNQYQPNSPYSASKAASDHLVRAYHHTYGIPVLTTNCSNNYGPYHFPEKLIPLCIHNALAGKPLPIYGDGKQVRDWLYVKDHCSAIRRVLEAGKLGETYNVGGWNEKANIEVVNTLCHLLDELQPRIDGESYKTQITFVKDRPGHDRRYAIDVTKLEKELGWKPAETFETGIRKTVQWYLDNQGWVKNVTSGAYRNWLEKQYQ</sequence>
<dbReference type="GO" id="GO:0008460">
    <property type="term" value="F:dTDP-glucose 4,6-dehydratase activity"/>
    <property type="evidence" value="ECO:0007669"/>
    <property type="project" value="UniProtKB-EC"/>
</dbReference>
<dbReference type="AlphaFoldDB" id="A0A4V3D8C2"/>
<dbReference type="SUPFAM" id="SSF51735">
    <property type="entry name" value="NAD(P)-binding Rossmann-fold domains"/>
    <property type="match status" value="1"/>
</dbReference>
<comment type="similarity">
    <text evidence="3 7">Belongs to the NAD(P)-dependent epimerase/dehydratase family. dTDP-glucose dehydratase subfamily.</text>
</comment>
<dbReference type="OrthoDB" id="9803010at2"/>
<keyword evidence="10" id="KW-1185">Reference proteome</keyword>
<protein>
    <recommendedName>
        <fullName evidence="4 7">dTDP-glucose 4,6-dehydratase</fullName>
        <ecNumber evidence="4 7">4.2.1.46</ecNumber>
    </recommendedName>
</protein>
<comment type="cofactor">
    <cofactor evidence="2 7">
        <name>NAD(+)</name>
        <dbReference type="ChEBI" id="CHEBI:57540"/>
    </cofactor>
</comment>
<proteinExistence type="inferred from homology"/>
<comment type="catalytic activity">
    <reaction evidence="1 7">
        <text>dTDP-alpha-D-glucose = dTDP-4-dehydro-6-deoxy-alpha-D-glucose + H2O</text>
        <dbReference type="Rhea" id="RHEA:17221"/>
        <dbReference type="ChEBI" id="CHEBI:15377"/>
        <dbReference type="ChEBI" id="CHEBI:57477"/>
        <dbReference type="ChEBI" id="CHEBI:57649"/>
        <dbReference type="EC" id="4.2.1.46"/>
    </reaction>
</comment>
<dbReference type="InterPro" id="IPR005888">
    <property type="entry name" value="dTDP_Gluc_deHydtase"/>
</dbReference>
<reference evidence="9 10" key="1">
    <citation type="submission" date="2019-03" db="EMBL/GenBank/DDBJ databases">
        <title>Genomic Encyclopedia of Type Strains, Phase IV (KMG-IV): sequencing the most valuable type-strain genomes for metagenomic binning, comparative biology and taxonomic classification.</title>
        <authorList>
            <person name="Goeker M."/>
        </authorList>
    </citation>
    <scope>NUCLEOTIDE SEQUENCE [LARGE SCALE GENOMIC DNA]</scope>
    <source>
        <strain evidence="9 10">DSM 103792</strain>
    </source>
</reference>
<dbReference type="Pfam" id="PF16363">
    <property type="entry name" value="GDP_Man_Dehyd"/>
    <property type="match status" value="1"/>
</dbReference>